<dbReference type="InterPro" id="IPR041588">
    <property type="entry name" value="Integrase_H2C2"/>
</dbReference>
<dbReference type="InterPro" id="IPR040676">
    <property type="entry name" value="DUF5641"/>
</dbReference>
<reference evidence="4" key="1">
    <citation type="submission" date="2025-08" db="UniProtKB">
        <authorList>
            <consortium name="RefSeq"/>
        </authorList>
    </citation>
    <scope>IDENTIFICATION</scope>
</reference>
<evidence type="ECO:0000259" key="2">
    <source>
        <dbReference type="PROSITE" id="PS50994"/>
    </source>
</evidence>
<feature type="region of interest" description="Disordered" evidence="1">
    <location>
        <begin position="963"/>
        <end position="1008"/>
    </location>
</feature>
<dbReference type="InterPro" id="IPR036397">
    <property type="entry name" value="RNaseH_sf"/>
</dbReference>
<gene>
    <name evidence="4" type="primary">LOC103516813</name>
</gene>
<name>A0A3Q0JE00_DIACI</name>
<dbReference type="RefSeq" id="XP_026684915.1">
    <property type="nucleotide sequence ID" value="XM_026829114.1"/>
</dbReference>
<dbReference type="Pfam" id="PF17921">
    <property type="entry name" value="Integrase_H2C2"/>
    <property type="match status" value="1"/>
</dbReference>
<dbReference type="Gene3D" id="3.30.420.10">
    <property type="entry name" value="Ribonuclease H-like superfamily/Ribonuclease H"/>
    <property type="match status" value="2"/>
</dbReference>
<dbReference type="PaxDb" id="121845-A0A3Q0JE00"/>
<dbReference type="InterPro" id="IPR008042">
    <property type="entry name" value="Retrotrans_Pao"/>
</dbReference>
<dbReference type="GO" id="GO:0015074">
    <property type="term" value="P:DNA integration"/>
    <property type="evidence" value="ECO:0007669"/>
    <property type="project" value="InterPro"/>
</dbReference>
<organism evidence="3 4">
    <name type="scientific">Diaphorina citri</name>
    <name type="common">Asian citrus psyllid</name>
    <dbReference type="NCBI Taxonomy" id="121845"/>
    <lineage>
        <taxon>Eukaryota</taxon>
        <taxon>Metazoa</taxon>
        <taxon>Ecdysozoa</taxon>
        <taxon>Arthropoda</taxon>
        <taxon>Hexapoda</taxon>
        <taxon>Insecta</taxon>
        <taxon>Pterygota</taxon>
        <taxon>Neoptera</taxon>
        <taxon>Paraneoptera</taxon>
        <taxon>Hemiptera</taxon>
        <taxon>Sternorrhyncha</taxon>
        <taxon>Psylloidea</taxon>
        <taxon>Psyllidae</taxon>
        <taxon>Diaphorininae</taxon>
        <taxon>Diaphorina</taxon>
    </lineage>
</organism>
<dbReference type="SUPFAM" id="SSF53098">
    <property type="entry name" value="Ribonuclease H-like"/>
    <property type="match status" value="2"/>
</dbReference>
<dbReference type="GO" id="GO:0003676">
    <property type="term" value="F:nucleic acid binding"/>
    <property type="evidence" value="ECO:0007669"/>
    <property type="project" value="InterPro"/>
</dbReference>
<evidence type="ECO:0000256" key="1">
    <source>
        <dbReference type="SAM" id="MobiDB-lite"/>
    </source>
</evidence>
<keyword evidence="3" id="KW-1185">Reference proteome</keyword>
<protein>
    <submittedName>
        <fullName evidence="4">Uncharacterized protein LOC103516813</fullName>
    </submittedName>
</protein>
<dbReference type="Proteomes" id="UP000079169">
    <property type="component" value="Unplaced"/>
</dbReference>
<feature type="compositionally biased region" description="Basic residues" evidence="1">
    <location>
        <begin position="995"/>
        <end position="1008"/>
    </location>
</feature>
<sequence length="1008" mass="115838">MKEKGFDLRGWELTGDKDDKPTNVLGLLWDKSSDTLAINIDRLTSMHIEKITKKVMLSAAHRIFDPIGVICAFALIPKLLIQKTWETGLAWNDEVDENTKTKFVQWMAEVPDIAEIRVPRWISEPNVESRESWSLHVFSDASKLAYAAAVFLRVEHSKTKVSLHLLAARARVAPSSKSKSTLTIPRLELLAASIATRLCQTVVKDYKLQDVRTTFWTDATTVLAWIRRNEPWNVFVMNRITEIRNLSQEHEWRHVPGEMNPADLPSRGCTMKKLVQCRWWEGPEWLKGSPEQWPHHEEIEDEDEVCREKKKTVVSSVTLSQPMDVDWHKYFSKYNKLVRMVGWMKRFKTNCEFKKVHGHLPTPQDLTYLKSIFKDLTVEELCTAETQVLKWVQEESCKEEDPRFSSLVTFLDEDGLIRVKTKISNRQDLEDSCCPVVLPRHPVVLKLVMFHHLNNCHAGTQILMSILRQKYWILGGRRVIRSVLNSCITCKRYTARKLEVAATPLPGNRVRNAKIFEVTGIDFAGPLYVKSDHKTTKKVWICLFTCAVYRAVKLELVSSLSTDSFIQAFRRFCSRQGRPQVVYSDNGTNFVGFHSVSEKLDWDDIAKHASAKKIEWRFNPPSSPWWGGWWERLIGILKSLLRRVLGHLSVDYEEMSTLLCECESVINSRPLTYMSDNAEDLAVLTPAMFLHECGAYLVICQSTMKRCQPYCVSAIDKVTASEKLDWDDIAKHASAKKIEWRFNPPSSPWWGGWWERLIGILKSLLRRVLGHLSVDYEEMSTLLCECESVINSRPLTYMSDNAEDLAVLTPAMFLHELQETGVPEYEMDASDLRAHYKLRRELKKQLRERFRSEYLGQLKLTAKKKREHIIKVGDVVLIGDDNVKRLDWPMGRVINLCPGADGHVRVVKLRTSSGVLTRPIQRIYPLEFHCSSDDMTPNLHEEKTKVSDLDTVPKSDLQEVEVHSPVESEDVVPPIVTPPVLPSVTPTPNVDQPSRRGRLIKKPVRLDL</sequence>
<dbReference type="InterPro" id="IPR012337">
    <property type="entry name" value="RNaseH-like_sf"/>
</dbReference>
<dbReference type="PROSITE" id="PS50994">
    <property type="entry name" value="INTEGRASE"/>
    <property type="match status" value="1"/>
</dbReference>
<dbReference type="AlphaFoldDB" id="A0A3Q0JE00"/>
<dbReference type="KEGG" id="dci:103516813"/>
<evidence type="ECO:0000313" key="4">
    <source>
        <dbReference type="RefSeq" id="XP_026684915.1"/>
    </source>
</evidence>
<evidence type="ECO:0000313" key="3">
    <source>
        <dbReference type="Proteomes" id="UP000079169"/>
    </source>
</evidence>
<dbReference type="InterPro" id="IPR001584">
    <property type="entry name" value="Integrase_cat-core"/>
</dbReference>
<dbReference type="Pfam" id="PF05380">
    <property type="entry name" value="Peptidase_A17"/>
    <property type="match status" value="1"/>
</dbReference>
<dbReference type="STRING" id="121845.A0A3Q0JE00"/>
<dbReference type="Pfam" id="PF18701">
    <property type="entry name" value="DUF5641"/>
    <property type="match status" value="1"/>
</dbReference>
<accession>A0A3Q0JE00</accession>
<dbReference type="GeneID" id="103516813"/>
<feature type="domain" description="Integrase catalytic" evidence="2">
    <location>
        <begin position="500"/>
        <end position="694"/>
    </location>
</feature>
<proteinExistence type="predicted"/>
<dbReference type="PANTHER" id="PTHR47331">
    <property type="entry name" value="PHD-TYPE DOMAIN-CONTAINING PROTEIN"/>
    <property type="match status" value="1"/>
</dbReference>